<evidence type="ECO:0000256" key="3">
    <source>
        <dbReference type="ARBA" id="ARBA00023004"/>
    </source>
</evidence>
<keyword evidence="2" id="KW-0479">Metal-binding</keyword>
<reference evidence="5" key="2">
    <citation type="journal article" date="2014" name="ISME J.">
        <title>Microbial stratification in low pH oxic and suboxic macroscopic growths along an acid mine drainage.</title>
        <authorList>
            <person name="Mendez-Garcia C."/>
            <person name="Mesa V."/>
            <person name="Sprenger R.R."/>
            <person name="Richter M."/>
            <person name="Diez M.S."/>
            <person name="Solano J."/>
            <person name="Bargiela R."/>
            <person name="Golyshina O.V."/>
            <person name="Manteca A."/>
            <person name="Ramos J.L."/>
            <person name="Gallego J.R."/>
            <person name="Llorente I."/>
            <person name="Martins Dos Santos V.A."/>
            <person name="Jensen O.N."/>
            <person name="Pelaez A.I."/>
            <person name="Sanchez J."/>
            <person name="Ferrer M."/>
        </authorList>
    </citation>
    <scope>NUCLEOTIDE SEQUENCE</scope>
</reference>
<dbReference type="EMBL" id="AUZY01001093">
    <property type="protein sequence ID" value="EQD76283.1"/>
    <property type="molecule type" value="Genomic_DNA"/>
</dbReference>
<dbReference type="InterPro" id="IPR036909">
    <property type="entry name" value="Cyt_c-like_dom_sf"/>
</dbReference>
<organism evidence="5">
    <name type="scientific">mine drainage metagenome</name>
    <dbReference type="NCBI Taxonomy" id="410659"/>
    <lineage>
        <taxon>unclassified sequences</taxon>
        <taxon>metagenomes</taxon>
        <taxon>ecological metagenomes</taxon>
    </lineage>
</organism>
<name>T1C5X2_9ZZZZ</name>
<dbReference type="GO" id="GO:0020037">
    <property type="term" value="F:heme binding"/>
    <property type="evidence" value="ECO:0007669"/>
    <property type="project" value="InterPro"/>
</dbReference>
<dbReference type="Gene3D" id="1.10.760.10">
    <property type="entry name" value="Cytochrome c-like domain"/>
    <property type="match status" value="1"/>
</dbReference>
<protein>
    <submittedName>
        <fullName evidence="5">Cytochrome c, class I</fullName>
    </submittedName>
</protein>
<evidence type="ECO:0000313" key="5">
    <source>
        <dbReference type="EMBL" id="EQD76283.1"/>
    </source>
</evidence>
<reference evidence="5" key="1">
    <citation type="submission" date="2013-08" db="EMBL/GenBank/DDBJ databases">
        <authorList>
            <person name="Mendez C."/>
            <person name="Richter M."/>
            <person name="Ferrer M."/>
            <person name="Sanchez J."/>
        </authorList>
    </citation>
    <scope>NUCLEOTIDE SEQUENCE</scope>
</reference>
<sequence length="89" mass="9605">MVGQGCFACHAIHSKLVGPAYAWVAYRYRNDARAAVLTLAHKIISGGTGYWNPWTGGIAMPAHPTLTLAEAEAMARWVLARHPLAPPKP</sequence>
<evidence type="ECO:0000259" key="4">
    <source>
        <dbReference type="PROSITE" id="PS51007"/>
    </source>
</evidence>
<dbReference type="AlphaFoldDB" id="T1C5X2"/>
<dbReference type="Pfam" id="PF00034">
    <property type="entry name" value="Cytochrom_C"/>
    <property type="match status" value="1"/>
</dbReference>
<evidence type="ECO:0000256" key="2">
    <source>
        <dbReference type="ARBA" id="ARBA00022723"/>
    </source>
</evidence>
<gene>
    <name evidence="5" type="ORF">B1B_01799</name>
</gene>
<dbReference type="InterPro" id="IPR009056">
    <property type="entry name" value="Cyt_c-like_dom"/>
</dbReference>
<comment type="caution">
    <text evidence="5">The sequence shown here is derived from an EMBL/GenBank/DDBJ whole genome shotgun (WGS) entry which is preliminary data.</text>
</comment>
<accession>T1C5X2</accession>
<evidence type="ECO:0000256" key="1">
    <source>
        <dbReference type="ARBA" id="ARBA00022617"/>
    </source>
</evidence>
<dbReference type="GO" id="GO:0046872">
    <property type="term" value="F:metal ion binding"/>
    <property type="evidence" value="ECO:0007669"/>
    <property type="project" value="UniProtKB-KW"/>
</dbReference>
<dbReference type="SUPFAM" id="SSF46626">
    <property type="entry name" value="Cytochrome c"/>
    <property type="match status" value="1"/>
</dbReference>
<dbReference type="GO" id="GO:0009055">
    <property type="term" value="F:electron transfer activity"/>
    <property type="evidence" value="ECO:0007669"/>
    <property type="project" value="InterPro"/>
</dbReference>
<keyword evidence="1" id="KW-0349">Heme</keyword>
<dbReference type="PROSITE" id="PS51007">
    <property type="entry name" value="CYTC"/>
    <property type="match status" value="1"/>
</dbReference>
<feature type="domain" description="Cytochrome c" evidence="4">
    <location>
        <begin position="1"/>
        <end position="82"/>
    </location>
</feature>
<proteinExistence type="predicted"/>
<keyword evidence="3" id="KW-0408">Iron</keyword>